<keyword evidence="8 10" id="KW-0472">Membrane</keyword>
<sequence>MAARFLVVAAVANAVLAYSNTSPIVAWSSLSSFALDSLPSRFDSDVHSASILESILNADDVCNHEAIVIVDQPGLHASDLRSLSPNTHLARSLSLSPSARQYPYLPAHPSLDITSLAESVSSKCRSQLLQYVPGQSDVTLKHGSKHVICMNMPHLAESGKERKNAMVKHETLLGIELSTLASTFPDHLVIYTGSPLHSSPSKRQAPNTPDRPVLDLSISADTLAPANTTLPTGGILKKYQLLTPGLITSLLVTFFILIPVVLMGMNALASIQTPIRSDMGKTFNAQERKNQ</sequence>
<dbReference type="Proteomes" id="UP000027222">
    <property type="component" value="Unassembled WGS sequence"/>
</dbReference>
<reference evidence="13" key="1">
    <citation type="journal article" date="2014" name="Proc. Natl. Acad. Sci. U.S.A.">
        <title>Extensive sampling of basidiomycete genomes demonstrates inadequacy of the white-rot/brown-rot paradigm for wood decay fungi.</title>
        <authorList>
            <person name="Riley R."/>
            <person name="Salamov A.A."/>
            <person name="Brown D.W."/>
            <person name="Nagy L.G."/>
            <person name="Floudas D."/>
            <person name="Held B.W."/>
            <person name="Levasseur A."/>
            <person name="Lombard V."/>
            <person name="Morin E."/>
            <person name="Otillar R."/>
            <person name="Lindquist E.A."/>
            <person name="Sun H."/>
            <person name="LaButti K.M."/>
            <person name="Schmutz J."/>
            <person name="Jabbour D."/>
            <person name="Luo H."/>
            <person name="Baker S.E."/>
            <person name="Pisabarro A.G."/>
            <person name="Walton J.D."/>
            <person name="Blanchette R.A."/>
            <person name="Henrissat B."/>
            <person name="Martin F."/>
            <person name="Cullen D."/>
            <person name="Hibbett D.S."/>
            <person name="Grigoriev I.V."/>
        </authorList>
    </citation>
    <scope>NUCLEOTIDE SEQUENCE [LARGE SCALE GENOMIC DNA]</scope>
    <source>
        <strain evidence="13">CBS 339.88</strain>
    </source>
</reference>
<evidence type="ECO:0000256" key="1">
    <source>
        <dbReference type="ARBA" id="ARBA00004115"/>
    </source>
</evidence>
<evidence type="ECO:0000256" key="8">
    <source>
        <dbReference type="ARBA" id="ARBA00023136"/>
    </source>
</evidence>
<keyword evidence="4 10" id="KW-0812">Transmembrane</keyword>
<dbReference type="GO" id="GO:0071555">
    <property type="term" value="P:cell wall organization"/>
    <property type="evidence" value="ECO:0007669"/>
    <property type="project" value="UniProtKB-KW"/>
</dbReference>
<feature type="chain" id="PRO_5001648602" description="Protein BIG1" evidence="11">
    <location>
        <begin position="18"/>
        <end position="291"/>
    </location>
</feature>
<dbReference type="HOGENOM" id="CLU_083986_0_0_1"/>
<keyword evidence="13" id="KW-1185">Reference proteome</keyword>
<evidence type="ECO:0000256" key="6">
    <source>
        <dbReference type="ARBA" id="ARBA00022824"/>
    </source>
</evidence>
<protein>
    <recommendedName>
        <fullName evidence="3">Protein BIG1</fullName>
    </recommendedName>
</protein>
<dbReference type="GO" id="GO:0006078">
    <property type="term" value="P:(1-&gt;6)-beta-D-glucan biosynthetic process"/>
    <property type="evidence" value="ECO:0007669"/>
    <property type="project" value="TreeGrafter"/>
</dbReference>
<dbReference type="PANTHER" id="PTHR28285">
    <property type="entry name" value="PROTEIN BIG1"/>
    <property type="match status" value="1"/>
</dbReference>
<feature type="transmembrane region" description="Helical" evidence="10">
    <location>
        <begin position="246"/>
        <end position="269"/>
    </location>
</feature>
<evidence type="ECO:0000256" key="11">
    <source>
        <dbReference type="SAM" id="SignalP"/>
    </source>
</evidence>
<evidence type="ECO:0000256" key="7">
    <source>
        <dbReference type="ARBA" id="ARBA00022989"/>
    </source>
</evidence>
<evidence type="ECO:0000256" key="9">
    <source>
        <dbReference type="ARBA" id="ARBA00023316"/>
    </source>
</evidence>
<evidence type="ECO:0000256" key="10">
    <source>
        <dbReference type="SAM" id="Phobius"/>
    </source>
</evidence>
<dbReference type="InterPro" id="IPR037654">
    <property type="entry name" value="Big1"/>
</dbReference>
<evidence type="ECO:0000313" key="13">
    <source>
        <dbReference type="Proteomes" id="UP000027222"/>
    </source>
</evidence>
<name>A0A067SUI5_GALM3</name>
<dbReference type="EMBL" id="KL142383">
    <property type="protein sequence ID" value="KDR74531.1"/>
    <property type="molecule type" value="Genomic_DNA"/>
</dbReference>
<evidence type="ECO:0000256" key="4">
    <source>
        <dbReference type="ARBA" id="ARBA00022692"/>
    </source>
</evidence>
<comment type="similarity">
    <text evidence="2">Belongs to the BIG1 family.</text>
</comment>
<comment type="subcellular location">
    <subcellularLocation>
        <location evidence="1">Endoplasmic reticulum membrane</location>
        <topology evidence="1">Single-pass type I membrane protein</topology>
    </subcellularLocation>
</comment>
<evidence type="ECO:0000256" key="2">
    <source>
        <dbReference type="ARBA" id="ARBA00008203"/>
    </source>
</evidence>
<dbReference type="OrthoDB" id="10029326at2759"/>
<dbReference type="GO" id="GO:0005789">
    <property type="term" value="C:endoplasmic reticulum membrane"/>
    <property type="evidence" value="ECO:0007669"/>
    <property type="project" value="UniProtKB-SubCell"/>
</dbReference>
<dbReference type="PANTHER" id="PTHR28285:SF1">
    <property type="entry name" value="PROTEIN BIG1"/>
    <property type="match status" value="1"/>
</dbReference>
<evidence type="ECO:0000313" key="12">
    <source>
        <dbReference type="EMBL" id="KDR74531.1"/>
    </source>
</evidence>
<keyword evidence="7 10" id="KW-1133">Transmembrane helix</keyword>
<evidence type="ECO:0000256" key="5">
    <source>
        <dbReference type="ARBA" id="ARBA00022729"/>
    </source>
</evidence>
<keyword evidence="6" id="KW-0256">Endoplasmic reticulum</keyword>
<organism evidence="12 13">
    <name type="scientific">Galerina marginata (strain CBS 339.88)</name>
    <dbReference type="NCBI Taxonomy" id="685588"/>
    <lineage>
        <taxon>Eukaryota</taxon>
        <taxon>Fungi</taxon>
        <taxon>Dikarya</taxon>
        <taxon>Basidiomycota</taxon>
        <taxon>Agaricomycotina</taxon>
        <taxon>Agaricomycetes</taxon>
        <taxon>Agaricomycetidae</taxon>
        <taxon>Agaricales</taxon>
        <taxon>Agaricineae</taxon>
        <taxon>Strophariaceae</taxon>
        <taxon>Galerina</taxon>
    </lineage>
</organism>
<accession>A0A067SUI5</accession>
<keyword evidence="5 11" id="KW-0732">Signal</keyword>
<proteinExistence type="inferred from homology"/>
<keyword evidence="9" id="KW-0961">Cell wall biogenesis/degradation</keyword>
<evidence type="ECO:0000256" key="3">
    <source>
        <dbReference type="ARBA" id="ARBA00022089"/>
    </source>
</evidence>
<dbReference type="GO" id="GO:0009272">
    <property type="term" value="P:fungal-type cell wall biogenesis"/>
    <property type="evidence" value="ECO:0007669"/>
    <property type="project" value="TreeGrafter"/>
</dbReference>
<dbReference type="AlphaFoldDB" id="A0A067SUI5"/>
<gene>
    <name evidence="12" type="ORF">GALMADRAFT_250537</name>
</gene>
<feature type="signal peptide" evidence="11">
    <location>
        <begin position="1"/>
        <end position="17"/>
    </location>
</feature>